<reference evidence="2" key="4">
    <citation type="submission" date="2019-03" db="UniProtKB">
        <authorList>
            <consortium name="EnsemblPlants"/>
        </authorList>
    </citation>
    <scope>IDENTIFICATION</scope>
</reference>
<dbReference type="Proteomes" id="UP000015105">
    <property type="component" value="Chromosome 5D"/>
</dbReference>
<dbReference type="PANTHER" id="PTHR34145:SF66">
    <property type="entry name" value="F-BOX DOMAIN-CONTAINING PROTEIN"/>
    <property type="match status" value="1"/>
</dbReference>
<dbReference type="InterPro" id="IPR032675">
    <property type="entry name" value="LRR_dom_sf"/>
</dbReference>
<evidence type="ECO:0000313" key="3">
    <source>
        <dbReference type="Proteomes" id="UP000015105"/>
    </source>
</evidence>
<protein>
    <recommendedName>
        <fullName evidence="1">At1g61320/AtMIF1 LRR domain-containing protein</fullName>
    </recommendedName>
</protein>
<reference evidence="2" key="5">
    <citation type="journal article" date="2021" name="G3 (Bethesda)">
        <title>Aegilops tauschii genome assembly Aet v5.0 features greater sequence contiguity and improved annotation.</title>
        <authorList>
            <person name="Wang L."/>
            <person name="Zhu T."/>
            <person name="Rodriguez J.C."/>
            <person name="Deal K.R."/>
            <person name="Dubcovsky J."/>
            <person name="McGuire P.E."/>
            <person name="Lux T."/>
            <person name="Spannagl M."/>
            <person name="Mayer K.F.X."/>
            <person name="Baldrich P."/>
            <person name="Meyers B.C."/>
            <person name="Huo N."/>
            <person name="Gu Y.Q."/>
            <person name="Zhou H."/>
            <person name="Devos K.M."/>
            <person name="Bennetzen J.L."/>
            <person name="Unver T."/>
            <person name="Budak H."/>
            <person name="Gulick P.J."/>
            <person name="Galiba G."/>
            <person name="Kalapos B."/>
            <person name="Nelson D.R."/>
            <person name="Li P."/>
            <person name="You F.M."/>
            <person name="Luo M.C."/>
            <person name="Dvorak J."/>
        </authorList>
    </citation>
    <scope>NUCLEOTIDE SEQUENCE [LARGE SCALE GENOMIC DNA]</scope>
    <source>
        <strain evidence="2">cv. AL8/78</strain>
    </source>
</reference>
<name>A0A453L794_AEGTS</name>
<feature type="domain" description="At1g61320/AtMIF1 LRR" evidence="1">
    <location>
        <begin position="72"/>
        <end position="237"/>
    </location>
</feature>
<evidence type="ECO:0000259" key="1">
    <source>
        <dbReference type="Pfam" id="PF23622"/>
    </source>
</evidence>
<reference evidence="3" key="2">
    <citation type="journal article" date="2017" name="Nat. Plants">
        <title>The Aegilops tauschii genome reveals multiple impacts of transposons.</title>
        <authorList>
            <person name="Zhao G."/>
            <person name="Zou C."/>
            <person name="Li K."/>
            <person name="Wang K."/>
            <person name="Li T."/>
            <person name="Gao L."/>
            <person name="Zhang X."/>
            <person name="Wang H."/>
            <person name="Yang Z."/>
            <person name="Liu X."/>
            <person name="Jiang W."/>
            <person name="Mao L."/>
            <person name="Kong X."/>
            <person name="Jiao Y."/>
            <person name="Jia J."/>
        </authorList>
    </citation>
    <scope>NUCLEOTIDE SEQUENCE [LARGE SCALE GENOMIC DNA]</scope>
    <source>
        <strain evidence="3">cv. AL8/78</strain>
    </source>
</reference>
<organism evidence="2 3">
    <name type="scientific">Aegilops tauschii subsp. strangulata</name>
    <name type="common">Goatgrass</name>
    <dbReference type="NCBI Taxonomy" id="200361"/>
    <lineage>
        <taxon>Eukaryota</taxon>
        <taxon>Viridiplantae</taxon>
        <taxon>Streptophyta</taxon>
        <taxon>Embryophyta</taxon>
        <taxon>Tracheophyta</taxon>
        <taxon>Spermatophyta</taxon>
        <taxon>Magnoliopsida</taxon>
        <taxon>Liliopsida</taxon>
        <taxon>Poales</taxon>
        <taxon>Poaceae</taxon>
        <taxon>BOP clade</taxon>
        <taxon>Pooideae</taxon>
        <taxon>Triticodae</taxon>
        <taxon>Triticeae</taxon>
        <taxon>Triticinae</taxon>
        <taxon>Aegilops</taxon>
    </lineage>
</organism>
<dbReference type="SUPFAM" id="SSF52047">
    <property type="entry name" value="RNI-like"/>
    <property type="match status" value="1"/>
</dbReference>
<sequence length="245" mass="27140">LLSSSVALERLELTSCSEIISIKIPARLKCLSYLKVSQCSMLQVIESKAPNISSFHFVGEQVQLFLGESSQMISTPMLPSKFLHLKYLTITGWTIATTYDIFSLVSFLDASPCLETFCLNASRRRQKHDSIFEDPSHLERTPGHCYGNLRHVKITSFCSSKLLVKLTCHILENTPSLECLTLDITHGGLKCSDKRFSKCSVVRKATLVEAPKALEAIRAYIAGKVPSTAKLIVLEPCNQCNTVGI</sequence>
<dbReference type="AlphaFoldDB" id="A0A453L794"/>
<dbReference type="Gramene" id="AET5Gv20653700.2">
    <property type="protein sequence ID" value="AET5Gv20653700.2"/>
    <property type="gene ID" value="AET5Gv20653700"/>
</dbReference>
<proteinExistence type="predicted"/>
<dbReference type="EnsemblPlants" id="AET5Gv20653700.2">
    <property type="protein sequence ID" value="AET5Gv20653700.2"/>
    <property type="gene ID" value="AET5Gv20653700"/>
</dbReference>
<keyword evidence="3" id="KW-1185">Reference proteome</keyword>
<dbReference type="Gene3D" id="3.80.10.10">
    <property type="entry name" value="Ribonuclease Inhibitor"/>
    <property type="match status" value="1"/>
</dbReference>
<accession>A0A453L794</accession>
<reference evidence="2" key="3">
    <citation type="journal article" date="2017" name="Nature">
        <title>Genome sequence of the progenitor of the wheat D genome Aegilops tauschii.</title>
        <authorList>
            <person name="Luo M.C."/>
            <person name="Gu Y.Q."/>
            <person name="Puiu D."/>
            <person name="Wang H."/>
            <person name="Twardziok S.O."/>
            <person name="Deal K.R."/>
            <person name="Huo N."/>
            <person name="Zhu T."/>
            <person name="Wang L."/>
            <person name="Wang Y."/>
            <person name="McGuire P.E."/>
            <person name="Liu S."/>
            <person name="Long H."/>
            <person name="Ramasamy R.K."/>
            <person name="Rodriguez J.C."/>
            <person name="Van S.L."/>
            <person name="Yuan L."/>
            <person name="Wang Z."/>
            <person name="Xia Z."/>
            <person name="Xiao L."/>
            <person name="Anderson O.D."/>
            <person name="Ouyang S."/>
            <person name="Liang Y."/>
            <person name="Zimin A.V."/>
            <person name="Pertea G."/>
            <person name="Qi P."/>
            <person name="Bennetzen J.L."/>
            <person name="Dai X."/>
            <person name="Dawson M.W."/>
            <person name="Muller H.G."/>
            <person name="Kugler K."/>
            <person name="Rivarola-Duarte L."/>
            <person name="Spannagl M."/>
            <person name="Mayer K.F.X."/>
            <person name="Lu F.H."/>
            <person name="Bevan M.W."/>
            <person name="Leroy P."/>
            <person name="Li P."/>
            <person name="You F.M."/>
            <person name="Sun Q."/>
            <person name="Liu Z."/>
            <person name="Lyons E."/>
            <person name="Wicker T."/>
            <person name="Salzberg S.L."/>
            <person name="Devos K.M."/>
            <person name="Dvorak J."/>
        </authorList>
    </citation>
    <scope>NUCLEOTIDE SEQUENCE [LARGE SCALE GENOMIC DNA]</scope>
    <source>
        <strain evidence="2">cv. AL8/78</strain>
    </source>
</reference>
<dbReference type="InterPro" id="IPR055357">
    <property type="entry name" value="LRR_At1g61320_AtMIF1"/>
</dbReference>
<dbReference type="Pfam" id="PF23622">
    <property type="entry name" value="LRR_At1g61320_AtMIF1"/>
    <property type="match status" value="1"/>
</dbReference>
<reference evidence="3" key="1">
    <citation type="journal article" date="2014" name="Science">
        <title>Ancient hybridizations among the ancestral genomes of bread wheat.</title>
        <authorList>
            <consortium name="International Wheat Genome Sequencing Consortium,"/>
            <person name="Marcussen T."/>
            <person name="Sandve S.R."/>
            <person name="Heier L."/>
            <person name="Spannagl M."/>
            <person name="Pfeifer M."/>
            <person name="Jakobsen K.S."/>
            <person name="Wulff B.B."/>
            <person name="Steuernagel B."/>
            <person name="Mayer K.F."/>
            <person name="Olsen O.A."/>
        </authorList>
    </citation>
    <scope>NUCLEOTIDE SEQUENCE [LARGE SCALE GENOMIC DNA]</scope>
    <source>
        <strain evidence="3">cv. AL8/78</strain>
    </source>
</reference>
<dbReference type="PANTHER" id="PTHR34145">
    <property type="entry name" value="OS02G0105600 PROTEIN"/>
    <property type="match status" value="1"/>
</dbReference>
<dbReference type="InterPro" id="IPR053772">
    <property type="entry name" value="At1g61320/At1g61330-like"/>
</dbReference>
<evidence type="ECO:0000313" key="2">
    <source>
        <dbReference type="EnsemblPlants" id="AET5Gv20653700.2"/>
    </source>
</evidence>
<dbReference type="STRING" id="200361.A0A453L794"/>